<dbReference type="EMBL" id="JAACJO010000009">
    <property type="protein sequence ID" value="KAF5354103.1"/>
    <property type="molecule type" value="Genomic_DNA"/>
</dbReference>
<protein>
    <submittedName>
        <fullName evidence="2">Uncharacterized protein</fullName>
    </submittedName>
</protein>
<comment type="caution">
    <text evidence="2">The sequence shown here is derived from an EMBL/GenBank/DDBJ whole genome shotgun (WGS) entry which is preliminary data.</text>
</comment>
<evidence type="ECO:0000313" key="2">
    <source>
        <dbReference type="EMBL" id="KAF5354103.1"/>
    </source>
</evidence>
<feature type="region of interest" description="Disordered" evidence="1">
    <location>
        <begin position="1"/>
        <end position="27"/>
    </location>
</feature>
<feature type="compositionally biased region" description="Polar residues" evidence="1">
    <location>
        <begin position="1"/>
        <end position="12"/>
    </location>
</feature>
<organism evidence="2 3">
    <name type="scientific">Leucocoprinus leucothites</name>
    <dbReference type="NCBI Taxonomy" id="201217"/>
    <lineage>
        <taxon>Eukaryota</taxon>
        <taxon>Fungi</taxon>
        <taxon>Dikarya</taxon>
        <taxon>Basidiomycota</taxon>
        <taxon>Agaricomycotina</taxon>
        <taxon>Agaricomycetes</taxon>
        <taxon>Agaricomycetidae</taxon>
        <taxon>Agaricales</taxon>
        <taxon>Agaricineae</taxon>
        <taxon>Agaricaceae</taxon>
        <taxon>Leucocoprinus</taxon>
    </lineage>
</organism>
<dbReference type="AlphaFoldDB" id="A0A8H5FZ66"/>
<name>A0A8H5FZ66_9AGAR</name>
<keyword evidence="3" id="KW-1185">Reference proteome</keyword>
<reference evidence="2 3" key="1">
    <citation type="journal article" date="2020" name="ISME J.">
        <title>Uncovering the hidden diversity of litter-decomposition mechanisms in mushroom-forming fungi.</title>
        <authorList>
            <person name="Floudas D."/>
            <person name="Bentzer J."/>
            <person name="Ahren D."/>
            <person name="Johansson T."/>
            <person name="Persson P."/>
            <person name="Tunlid A."/>
        </authorList>
    </citation>
    <scope>NUCLEOTIDE SEQUENCE [LARGE SCALE GENOMIC DNA]</scope>
    <source>
        <strain evidence="2 3">CBS 146.42</strain>
    </source>
</reference>
<accession>A0A8H5FZ66</accession>
<dbReference type="OrthoDB" id="2546621at2759"/>
<evidence type="ECO:0000313" key="3">
    <source>
        <dbReference type="Proteomes" id="UP000559027"/>
    </source>
</evidence>
<evidence type="ECO:0000256" key="1">
    <source>
        <dbReference type="SAM" id="MobiDB-lite"/>
    </source>
</evidence>
<dbReference type="Proteomes" id="UP000559027">
    <property type="component" value="Unassembled WGS sequence"/>
</dbReference>
<gene>
    <name evidence="2" type="ORF">D9756_007272</name>
</gene>
<sequence>MDIFATTTTDSNPPRHAIESDSEEDEFNPLRHDSQQLSKVLKIQFLGDGVQPKDMLVVATGDPGAFWAKGASLEEQIGAVSVNGVQIGMVFTPKWTTANVVISEALSRLPVWAMHTYAKAIIDTLKPTTLALLDEYSVPGYISNKPIPLPDAPIRYLSTGRFDPGSYAKPFAPPNLINTTSASLLSILSLHTNSTGTLLLLPSPNIPKPAPRTVEPSNFAHLTQDVTEWPTRIMLLAHKLLLRIIGGSESADWDSSNVGGGGSGFSAKGNVARRSEIGEGGMYI</sequence>
<proteinExistence type="predicted"/>